<comment type="caution">
    <text evidence="1">The sequence shown here is derived from an EMBL/GenBank/DDBJ whole genome shotgun (WGS) entry which is preliminary data.</text>
</comment>
<sequence>MSDAGQMGFDIEFDDKTQAYLDWVAPEQMEAQVRSFLTETVPGVAGYGDAWWKSPLTKQILEAAKNLFGDRNGLLSPDNRDAADQFIRFYGECFIRRAGMTWGNYPEWSGAPLYTDFSPAVHDGTGEDVRSLVSMTDYLFLDDDGPGMADYAITSAARDMKKKRGST</sequence>
<evidence type="ECO:0000313" key="1">
    <source>
        <dbReference type="EMBL" id="NKY50312.1"/>
    </source>
</evidence>
<gene>
    <name evidence="1" type="ORF">HGA08_08835</name>
</gene>
<dbReference type="Proteomes" id="UP000565711">
    <property type="component" value="Unassembled WGS sequence"/>
</dbReference>
<reference evidence="1 2" key="1">
    <citation type="submission" date="2020-04" db="EMBL/GenBank/DDBJ databases">
        <title>MicrobeNet Type strains.</title>
        <authorList>
            <person name="Nicholson A.C."/>
        </authorList>
    </citation>
    <scope>NUCLEOTIDE SEQUENCE [LARGE SCALE GENOMIC DNA]</scope>
    <source>
        <strain evidence="1 2">JCM 12354</strain>
    </source>
</reference>
<organism evidence="1 2">
    <name type="scientific">Nocardia vermiculata</name>
    <dbReference type="NCBI Taxonomy" id="257274"/>
    <lineage>
        <taxon>Bacteria</taxon>
        <taxon>Bacillati</taxon>
        <taxon>Actinomycetota</taxon>
        <taxon>Actinomycetes</taxon>
        <taxon>Mycobacteriales</taxon>
        <taxon>Nocardiaceae</taxon>
        <taxon>Nocardia</taxon>
    </lineage>
</organism>
<dbReference type="AlphaFoldDB" id="A0A846XWI0"/>
<protein>
    <submittedName>
        <fullName evidence="1">Uncharacterized protein</fullName>
    </submittedName>
</protein>
<evidence type="ECO:0000313" key="2">
    <source>
        <dbReference type="Proteomes" id="UP000565711"/>
    </source>
</evidence>
<name>A0A846XWI0_9NOCA</name>
<dbReference type="RefSeq" id="WP_157103061.1">
    <property type="nucleotide sequence ID" value="NZ_JAAXOP010000004.1"/>
</dbReference>
<accession>A0A846XWI0</accession>
<keyword evidence="2" id="KW-1185">Reference proteome</keyword>
<dbReference type="EMBL" id="JAAXOP010000004">
    <property type="protein sequence ID" value="NKY50312.1"/>
    <property type="molecule type" value="Genomic_DNA"/>
</dbReference>
<proteinExistence type="predicted"/>